<dbReference type="PROSITE" id="PS51194">
    <property type="entry name" value="HELICASE_CTER"/>
    <property type="match status" value="1"/>
</dbReference>
<dbReference type="Pfam" id="PF00271">
    <property type="entry name" value="Helicase_C"/>
    <property type="match status" value="1"/>
</dbReference>
<dbReference type="InterPro" id="IPR014001">
    <property type="entry name" value="Helicase_ATP-bd"/>
</dbReference>
<name>A0A6J1NJ00_BICAN</name>
<dbReference type="KEGG" id="bany:112050857"/>
<dbReference type="GO" id="GO:0031297">
    <property type="term" value="P:replication fork processing"/>
    <property type="evidence" value="ECO:0007669"/>
    <property type="project" value="TreeGrafter"/>
</dbReference>
<sequence>MACSKEEIERKRLAALQKRQSKLLNENITLKSPINQLRKPSEWMSTTQSFNIGPVKSNIGTPNAFHPYAKAGNSKVESTVPVSKVVSGTVYLISEQRFEVNPSEFCTPLINIFKSLPSRSYDSKTKLWNFSINDYQEFITKVGPLAPHIVLGPLPPYVLKILNDNVTDPNTVDLSPIEKTLRNKLMPFQEEGVRFGIARRGRCMIADDMGLGKTFQALAIASYYAHDWPMLIVTTSSLRETWQSKIRELLPSVPSMNVVTLTTSKDSPLVADKQTQVVIVSYKITSMHTDLLKSKKFGVLIIDESHYLKSHRAQCTTALVGIARQCARVVLLSGTPALSRPAELYTQLALIEPRLFASFTDYGKRYCAGKQTHFGWDMTGQSNLAELQVILQKRFLIRRTKEQVLTTLEEKTRESVLLDQSLLQFSKDEQQGLSQMAAQYASSKSAERHAALITFFSESATVKIPAICKFIKQQLKEGSHKFLIFAHHRNMIDAICCTLDEAATYYICIVGSTPPRIRAEQVEKFQSSASCRCAVLSITAANAGLTLTAADEVLFAELHWNPGILTQAESRAHRLGRAGGVRVRYLLASGTADDFMWPMLQDKLNVLNNVGLSGDTFEDTTMKHQESQNTITQYLSPKCSKNKNDYIPGTNIRKAQSTSNQTIGQCDPNIGYSPQTKGQCSANASNIGQCEPNIGYSPHKNAQCSSNASNIGQCESNYAKHDKTNIGTNGQIFEDLDKSFQFYDDDDDLLANLDL</sequence>
<evidence type="ECO:0000259" key="5">
    <source>
        <dbReference type="PROSITE" id="PS51192"/>
    </source>
</evidence>
<dbReference type="GeneID" id="112050857"/>
<comment type="similarity">
    <text evidence="4">Belongs to the SNF2/RAD54 helicase family. SMARCAL1 subfamily.</text>
</comment>
<dbReference type="SMART" id="SM00490">
    <property type="entry name" value="HELICc"/>
    <property type="match status" value="1"/>
</dbReference>
<dbReference type="Gene3D" id="3.40.50.10810">
    <property type="entry name" value="Tandem AAA-ATPase domain"/>
    <property type="match status" value="1"/>
</dbReference>
<organism evidence="8 9">
    <name type="scientific">Bicyclus anynana</name>
    <name type="common">Squinting bush brown butterfly</name>
    <dbReference type="NCBI Taxonomy" id="110368"/>
    <lineage>
        <taxon>Eukaryota</taxon>
        <taxon>Metazoa</taxon>
        <taxon>Ecdysozoa</taxon>
        <taxon>Arthropoda</taxon>
        <taxon>Hexapoda</taxon>
        <taxon>Insecta</taxon>
        <taxon>Pterygota</taxon>
        <taxon>Neoptera</taxon>
        <taxon>Endopterygota</taxon>
        <taxon>Lepidoptera</taxon>
        <taxon>Glossata</taxon>
        <taxon>Ditrysia</taxon>
        <taxon>Papilionoidea</taxon>
        <taxon>Nymphalidae</taxon>
        <taxon>Satyrinae</taxon>
        <taxon>Satyrini</taxon>
        <taxon>Mycalesina</taxon>
        <taxon>Bicyclus</taxon>
    </lineage>
</organism>
<evidence type="ECO:0000259" key="6">
    <source>
        <dbReference type="PROSITE" id="PS51194"/>
    </source>
</evidence>
<proteinExistence type="inferred from homology"/>
<dbReference type="PROSITE" id="PS51192">
    <property type="entry name" value="HELICASE_ATP_BIND_1"/>
    <property type="match status" value="1"/>
</dbReference>
<dbReference type="InterPro" id="IPR038718">
    <property type="entry name" value="SNF2-like_sf"/>
</dbReference>
<evidence type="ECO:0000256" key="3">
    <source>
        <dbReference type="ARBA" id="ARBA00023242"/>
    </source>
</evidence>
<reference evidence="9" key="1">
    <citation type="submission" date="2025-08" db="UniProtKB">
        <authorList>
            <consortium name="RefSeq"/>
        </authorList>
    </citation>
    <scope>IDENTIFICATION</scope>
</reference>
<dbReference type="Pfam" id="PF07443">
    <property type="entry name" value="HARP"/>
    <property type="match status" value="1"/>
</dbReference>
<dbReference type="Pfam" id="PF00176">
    <property type="entry name" value="SNF2-rel_dom"/>
    <property type="match status" value="1"/>
</dbReference>
<evidence type="ECO:0000256" key="2">
    <source>
        <dbReference type="ARBA" id="ARBA00022801"/>
    </source>
</evidence>
<keyword evidence="8" id="KW-1185">Reference proteome</keyword>
<comment type="subcellular location">
    <subcellularLocation>
        <location evidence="1">Nucleus</location>
    </subcellularLocation>
</comment>
<dbReference type="AlphaFoldDB" id="A0A6J1NJ00"/>
<gene>
    <name evidence="9" type="primary">LOC112050857</name>
</gene>
<dbReference type="SUPFAM" id="SSF52540">
    <property type="entry name" value="P-loop containing nucleoside triphosphate hydrolases"/>
    <property type="match status" value="2"/>
</dbReference>
<dbReference type="Gene3D" id="3.40.50.300">
    <property type="entry name" value="P-loop containing nucleotide triphosphate hydrolases"/>
    <property type="match status" value="1"/>
</dbReference>
<dbReference type="SMART" id="SM00487">
    <property type="entry name" value="DEXDc"/>
    <property type="match status" value="1"/>
</dbReference>
<dbReference type="Proteomes" id="UP001652582">
    <property type="component" value="Chromosome 19"/>
</dbReference>
<dbReference type="PANTHER" id="PTHR45766:SF6">
    <property type="entry name" value="SWI_SNF-RELATED MATRIX-ASSOCIATED ACTIN-DEPENDENT REGULATOR OF CHROMATIN SUBFAMILY A-LIKE PROTEIN 1"/>
    <property type="match status" value="1"/>
</dbReference>
<dbReference type="CDD" id="cd18793">
    <property type="entry name" value="SF2_C_SNF"/>
    <property type="match status" value="1"/>
</dbReference>
<dbReference type="RefSeq" id="XP_023944992.2">
    <property type="nucleotide sequence ID" value="XM_024089224.2"/>
</dbReference>
<evidence type="ECO:0000313" key="8">
    <source>
        <dbReference type="Proteomes" id="UP001652582"/>
    </source>
</evidence>
<protein>
    <submittedName>
        <fullName evidence="9">SWI/SNF-related matrix-associated actin-dependent regulator of chromatin subfamily A-like protein 1</fullName>
    </submittedName>
</protein>
<evidence type="ECO:0000256" key="1">
    <source>
        <dbReference type="ARBA" id="ARBA00004123"/>
    </source>
</evidence>
<accession>A0A6J1NJ00</accession>
<dbReference type="InterPro" id="IPR000330">
    <property type="entry name" value="SNF2_N"/>
</dbReference>
<dbReference type="PANTHER" id="PTHR45766">
    <property type="entry name" value="DNA ANNEALING HELICASE AND ENDONUCLEASE ZRANB3 FAMILY MEMBER"/>
    <property type="match status" value="1"/>
</dbReference>
<feature type="domain" description="Helicase ATP-binding" evidence="5">
    <location>
        <begin position="194"/>
        <end position="354"/>
    </location>
</feature>
<dbReference type="InterPro" id="IPR001650">
    <property type="entry name" value="Helicase_C-like"/>
</dbReference>
<evidence type="ECO:0000259" key="7">
    <source>
        <dbReference type="PROSITE" id="PS51467"/>
    </source>
</evidence>
<dbReference type="InterPro" id="IPR049730">
    <property type="entry name" value="SNF2/RAD54-like_C"/>
</dbReference>
<feature type="domain" description="HARP" evidence="7">
    <location>
        <begin position="78"/>
        <end position="155"/>
    </location>
</feature>
<dbReference type="GO" id="GO:0006281">
    <property type="term" value="P:DNA repair"/>
    <property type="evidence" value="ECO:0007669"/>
    <property type="project" value="TreeGrafter"/>
</dbReference>
<dbReference type="CDD" id="cd18010">
    <property type="entry name" value="DEXHc_HARP_SMARCAL1"/>
    <property type="match status" value="1"/>
</dbReference>
<evidence type="ECO:0000256" key="4">
    <source>
        <dbReference type="PROSITE-ProRule" id="PRU00800"/>
    </source>
</evidence>
<dbReference type="InterPro" id="IPR027417">
    <property type="entry name" value="P-loop_NTPase"/>
</dbReference>
<feature type="domain" description="Helicase C-terminal" evidence="6">
    <location>
        <begin position="463"/>
        <end position="625"/>
    </location>
</feature>
<dbReference type="GO" id="GO:0016787">
    <property type="term" value="F:hydrolase activity"/>
    <property type="evidence" value="ECO:0007669"/>
    <property type="project" value="UniProtKB-KW"/>
</dbReference>
<dbReference type="GO" id="GO:0005524">
    <property type="term" value="F:ATP binding"/>
    <property type="evidence" value="ECO:0007669"/>
    <property type="project" value="InterPro"/>
</dbReference>
<keyword evidence="2" id="KW-0378">Hydrolase</keyword>
<dbReference type="InterPro" id="IPR010003">
    <property type="entry name" value="HARP_dom"/>
</dbReference>
<dbReference type="PROSITE" id="PS51467">
    <property type="entry name" value="HARP"/>
    <property type="match status" value="1"/>
</dbReference>
<evidence type="ECO:0000313" key="9">
    <source>
        <dbReference type="RefSeq" id="XP_023944992.2"/>
    </source>
</evidence>
<dbReference type="OrthoDB" id="2801544at2759"/>
<keyword evidence="3" id="KW-0539">Nucleus</keyword>
<dbReference type="GO" id="GO:0043596">
    <property type="term" value="C:nuclear replication fork"/>
    <property type="evidence" value="ECO:0007669"/>
    <property type="project" value="TreeGrafter"/>
</dbReference>